<keyword evidence="1" id="KW-0732">Signal</keyword>
<reference evidence="3 4" key="1">
    <citation type="submission" date="2024-08" db="EMBL/GenBank/DDBJ databases">
        <authorList>
            <person name="Lu H."/>
        </authorList>
    </citation>
    <scope>NUCLEOTIDE SEQUENCE [LARGE SCALE GENOMIC DNA]</scope>
    <source>
        <strain evidence="3 4">BYS78W</strain>
    </source>
</reference>
<feature type="signal peptide" evidence="1">
    <location>
        <begin position="1"/>
        <end position="18"/>
    </location>
</feature>
<dbReference type="Proteomes" id="UP001606134">
    <property type="component" value="Unassembled WGS sequence"/>
</dbReference>
<evidence type="ECO:0000313" key="4">
    <source>
        <dbReference type="Proteomes" id="UP001606134"/>
    </source>
</evidence>
<organism evidence="3 4">
    <name type="scientific">Pelomonas candidula</name>
    <dbReference type="NCBI Taxonomy" id="3299025"/>
    <lineage>
        <taxon>Bacteria</taxon>
        <taxon>Pseudomonadati</taxon>
        <taxon>Pseudomonadota</taxon>
        <taxon>Betaproteobacteria</taxon>
        <taxon>Burkholderiales</taxon>
        <taxon>Sphaerotilaceae</taxon>
        <taxon>Roseateles</taxon>
    </lineage>
</organism>
<evidence type="ECO:0000313" key="3">
    <source>
        <dbReference type="EMBL" id="MFG6488105.1"/>
    </source>
</evidence>
<proteinExistence type="predicted"/>
<dbReference type="InterPro" id="IPR013424">
    <property type="entry name" value="Ice-binding_C"/>
</dbReference>
<feature type="domain" description="Ice-binding protein C-terminal" evidence="2">
    <location>
        <begin position="170"/>
        <end position="194"/>
    </location>
</feature>
<dbReference type="Pfam" id="PF07589">
    <property type="entry name" value="PEP-CTERM"/>
    <property type="match status" value="1"/>
</dbReference>
<comment type="caution">
    <text evidence="3">The sequence shown here is derived from an EMBL/GenBank/DDBJ whole genome shotgun (WGS) entry which is preliminary data.</text>
</comment>
<dbReference type="EMBL" id="JBIGIC010000007">
    <property type="protein sequence ID" value="MFG6488105.1"/>
    <property type="molecule type" value="Genomic_DNA"/>
</dbReference>
<sequence>MRFLATLLLAAAFGPATAAVITFDGYQPRYDYSQTTLVTDGFSFTEPCQCLGVDDQPPHGVLGNLLPGAYNGTASLLYSANPLGITAVDGAAFFLARLDLGLSWYVPNSDVGSVVTVSYLLAGGGSGSVSAALERSYSTLEIDQEVLSVSISGGRGLGYISLDNLVVNNQVPEPESVGLALLALLSAGAALRRRPQASA</sequence>
<feature type="chain" id="PRO_5046716558" evidence="1">
    <location>
        <begin position="19"/>
        <end position="199"/>
    </location>
</feature>
<name>A0ABW7HDW3_9BURK</name>
<evidence type="ECO:0000256" key="1">
    <source>
        <dbReference type="SAM" id="SignalP"/>
    </source>
</evidence>
<gene>
    <name evidence="3" type="ORF">ACG04R_15580</name>
</gene>
<keyword evidence="4" id="KW-1185">Reference proteome</keyword>
<dbReference type="RefSeq" id="WP_394412296.1">
    <property type="nucleotide sequence ID" value="NZ_JBIGIC010000007.1"/>
</dbReference>
<evidence type="ECO:0000259" key="2">
    <source>
        <dbReference type="Pfam" id="PF07589"/>
    </source>
</evidence>
<protein>
    <submittedName>
        <fullName evidence="3">PEP-CTERM sorting domain-containing protein</fullName>
    </submittedName>
</protein>
<accession>A0ABW7HDW3</accession>